<keyword evidence="5" id="KW-0804">Transcription</keyword>
<name>B4I9D6_DROSE</name>
<dbReference type="PhylomeDB" id="B4I9D6"/>
<dbReference type="PANTHER" id="PTHR21411:SF0">
    <property type="entry name" value="REGULATORY PROTEIN ZESTE"/>
    <property type="match status" value="1"/>
</dbReference>
<keyword evidence="10" id="KW-1185">Reference proteome</keyword>
<comment type="subunit">
    <text evidence="1">Self-associates forming complexes of several hundred monomers.</text>
</comment>
<dbReference type="AlphaFoldDB" id="B4I9D6"/>
<feature type="compositionally biased region" description="Polar residues" evidence="7">
    <location>
        <begin position="200"/>
        <end position="210"/>
    </location>
</feature>
<dbReference type="HOGENOM" id="CLU_1311297_0_0_1"/>
<dbReference type="GO" id="GO:0003677">
    <property type="term" value="F:DNA binding"/>
    <property type="evidence" value="ECO:0007669"/>
    <property type="project" value="UniProtKB-KW"/>
</dbReference>
<evidence type="ECO:0000256" key="4">
    <source>
        <dbReference type="ARBA" id="ARBA00023125"/>
    </source>
</evidence>
<dbReference type="EMBL" id="CH480825">
    <property type="protein sequence ID" value="EDW43817.1"/>
    <property type="molecule type" value="Genomic_DNA"/>
</dbReference>
<evidence type="ECO:0000313" key="10">
    <source>
        <dbReference type="Proteomes" id="UP000001292"/>
    </source>
</evidence>
<gene>
    <name evidence="9" type="primary">Dsec\GM19133</name>
    <name evidence="9" type="ORF">Dsec_GM19133</name>
</gene>
<feature type="region of interest" description="Disordered" evidence="7">
    <location>
        <begin position="166"/>
        <end position="210"/>
    </location>
</feature>
<dbReference type="KEGG" id="dse:6615979"/>
<feature type="compositionally biased region" description="Gly residues" evidence="7">
    <location>
        <begin position="169"/>
        <end position="189"/>
    </location>
</feature>
<evidence type="ECO:0000256" key="3">
    <source>
        <dbReference type="ARBA" id="ARBA00023015"/>
    </source>
</evidence>
<evidence type="ECO:0000256" key="5">
    <source>
        <dbReference type="ARBA" id="ARBA00023163"/>
    </source>
</evidence>
<sequence length="210" mass="23817">MRIPRPRPHAHHPAGRQKHARTTRSHQLVTRKSRRIARTTSSNVGRSFTTSCKRLKMEKTPRYTQRERNMVLSYAAQYKDVIENKRTDAESNRKKDEVWLQIAKEFNSRVYHQRSAKQLRQLYKNMKLLLKKDLCGEDKSNHSFMDLLNTLSHQESVAQYIAEQLSPEGAGGGGGGGKQGGAGNGGGNGHHADDYDDSRCPSTTRAWTRT</sequence>
<comment type="function">
    <text evidence="6">Involved in transvection phenomena (= synapsis-dependent gene expression), where the synaptic pairing of chromosomes carrying genes with which zeste interacts influences the expression of these genes. Zeste binds to DNA and stimulates transcription from a nearby promoter.</text>
</comment>
<feature type="compositionally biased region" description="Basic and acidic residues" evidence="7">
    <location>
        <begin position="190"/>
        <end position="199"/>
    </location>
</feature>
<evidence type="ECO:0000256" key="6">
    <source>
        <dbReference type="ARBA" id="ARBA00025466"/>
    </source>
</evidence>
<dbReference type="SMR" id="B4I9D6"/>
<dbReference type="Pfam" id="PF13873">
    <property type="entry name" value="Myb_DNA-bind_5"/>
    <property type="match status" value="1"/>
</dbReference>
<evidence type="ECO:0000256" key="7">
    <source>
        <dbReference type="SAM" id="MobiDB-lite"/>
    </source>
</evidence>
<feature type="domain" description="Myb/SANT-like DNA-binding" evidence="8">
    <location>
        <begin position="60"/>
        <end position="135"/>
    </location>
</feature>
<keyword evidence="4" id="KW-0238">DNA-binding</keyword>
<dbReference type="PANTHER" id="PTHR21411">
    <property type="entry name" value="APONTIC"/>
    <property type="match status" value="1"/>
</dbReference>
<reference evidence="9 10" key="1">
    <citation type="journal article" date="2007" name="Nature">
        <title>Evolution of genes and genomes on the Drosophila phylogeny.</title>
        <authorList>
            <consortium name="Drosophila 12 Genomes Consortium"/>
            <person name="Clark A.G."/>
            <person name="Eisen M.B."/>
            <person name="Smith D.R."/>
            <person name="Bergman C.M."/>
            <person name="Oliver B."/>
            <person name="Markow T.A."/>
            <person name="Kaufman T.C."/>
            <person name="Kellis M."/>
            <person name="Gelbart W."/>
            <person name="Iyer V.N."/>
            <person name="Pollard D.A."/>
            <person name="Sackton T.B."/>
            <person name="Larracuente A.M."/>
            <person name="Singh N.D."/>
            <person name="Abad J.P."/>
            <person name="Abt D.N."/>
            <person name="Adryan B."/>
            <person name="Aguade M."/>
            <person name="Akashi H."/>
            <person name="Anderson W.W."/>
            <person name="Aquadro C.F."/>
            <person name="Ardell D.H."/>
            <person name="Arguello R."/>
            <person name="Artieri C.G."/>
            <person name="Barbash D.A."/>
            <person name="Barker D."/>
            <person name="Barsanti P."/>
            <person name="Batterham P."/>
            <person name="Batzoglou S."/>
            <person name="Begun D."/>
            <person name="Bhutkar A."/>
            <person name="Blanco E."/>
            <person name="Bosak S.A."/>
            <person name="Bradley R.K."/>
            <person name="Brand A.D."/>
            <person name="Brent M.R."/>
            <person name="Brooks A.N."/>
            <person name="Brown R.H."/>
            <person name="Butlin R.K."/>
            <person name="Caggese C."/>
            <person name="Calvi B.R."/>
            <person name="Bernardo de Carvalho A."/>
            <person name="Caspi A."/>
            <person name="Castrezana S."/>
            <person name="Celniker S.E."/>
            <person name="Chang J.L."/>
            <person name="Chapple C."/>
            <person name="Chatterji S."/>
            <person name="Chinwalla A."/>
            <person name="Civetta A."/>
            <person name="Clifton S.W."/>
            <person name="Comeron J.M."/>
            <person name="Costello J.C."/>
            <person name="Coyne J.A."/>
            <person name="Daub J."/>
            <person name="David R.G."/>
            <person name="Delcher A.L."/>
            <person name="Delehaunty K."/>
            <person name="Do C.B."/>
            <person name="Ebling H."/>
            <person name="Edwards K."/>
            <person name="Eickbush T."/>
            <person name="Evans J.D."/>
            <person name="Filipski A."/>
            <person name="Findeiss S."/>
            <person name="Freyhult E."/>
            <person name="Fulton L."/>
            <person name="Fulton R."/>
            <person name="Garcia A.C."/>
            <person name="Gardiner A."/>
            <person name="Garfield D.A."/>
            <person name="Garvin B.E."/>
            <person name="Gibson G."/>
            <person name="Gilbert D."/>
            <person name="Gnerre S."/>
            <person name="Godfrey J."/>
            <person name="Good R."/>
            <person name="Gotea V."/>
            <person name="Gravely B."/>
            <person name="Greenberg A.J."/>
            <person name="Griffiths-Jones S."/>
            <person name="Gross S."/>
            <person name="Guigo R."/>
            <person name="Gustafson E.A."/>
            <person name="Haerty W."/>
            <person name="Hahn M.W."/>
            <person name="Halligan D.L."/>
            <person name="Halpern A.L."/>
            <person name="Halter G.M."/>
            <person name="Han M.V."/>
            <person name="Heger A."/>
            <person name="Hillier L."/>
            <person name="Hinrichs A.S."/>
            <person name="Holmes I."/>
            <person name="Hoskins R.A."/>
            <person name="Hubisz M.J."/>
            <person name="Hultmark D."/>
            <person name="Huntley M.A."/>
            <person name="Jaffe D.B."/>
            <person name="Jagadeeshan S."/>
            <person name="Jeck W.R."/>
            <person name="Johnson J."/>
            <person name="Jones C.D."/>
            <person name="Jordan W.C."/>
            <person name="Karpen G.H."/>
            <person name="Kataoka E."/>
            <person name="Keightley P.D."/>
            <person name="Kheradpour P."/>
            <person name="Kirkness E.F."/>
            <person name="Koerich L.B."/>
            <person name="Kristiansen K."/>
            <person name="Kudrna D."/>
            <person name="Kulathinal R.J."/>
            <person name="Kumar S."/>
            <person name="Kwok R."/>
            <person name="Lander E."/>
            <person name="Langley C.H."/>
            <person name="Lapoint R."/>
            <person name="Lazzaro B.P."/>
            <person name="Lee S.J."/>
            <person name="Levesque L."/>
            <person name="Li R."/>
            <person name="Lin C.F."/>
            <person name="Lin M.F."/>
            <person name="Lindblad-Toh K."/>
            <person name="Llopart A."/>
            <person name="Long M."/>
            <person name="Low L."/>
            <person name="Lozovsky E."/>
            <person name="Lu J."/>
            <person name="Luo M."/>
            <person name="Machado C.A."/>
            <person name="Makalowski W."/>
            <person name="Marzo M."/>
            <person name="Matsuda M."/>
            <person name="Matzkin L."/>
            <person name="McAllister B."/>
            <person name="McBride C.S."/>
            <person name="McKernan B."/>
            <person name="McKernan K."/>
            <person name="Mendez-Lago M."/>
            <person name="Minx P."/>
            <person name="Mollenhauer M.U."/>
            <person name="Montooth K."/>
            <person name="Mount S.M."/>
            <person name="Mu X."/>
            <person name="Myers E."/>
            <person name="Negre B."/>
            <person name="Newfeld S."/>
            <person name="Nielsen R."/>
            <person name="Noor M.A."/>
            <person name="O'Grady P."/>
            <person name="Pachter L."/>
            <person name="Papaceit M."/>
            <person name="Parisi M.J."/>
            <person name="Parisi M."/>
            <person name="Parts L."/>
            <person name="Pedersen J.S."/>
            <person name="Pesole G."/>
            <person name="Phillippy A.M."/>
            <person name="Ponting C.P."/>
            <person name="Pop M."/>
            <person name="Porcelli D."/>
            <person name="Powell J.R."/>
            <person name="Prohaska S."/>
            <person name="Pruitt K."/>
            <person name="Puig M."/>
            <person name="Quesneville H."/>
            <person name="Ram K.R."/>
            <person name="Rand D."/>
            <person name="Rasmussen M.D."/>
            <person name="Reed L.K."/>
            <person name="Reenan R."/>
            <person name="Reily A."/>
            <person name="Remington K.A."/>
            <person name="Rieger T.T."/>
            <person name="Ritchie M.G."/>
            <person name="Robin C."/>
            <person name="Rogers Y.H."/>
            <person name="Rohde C."/>
            <person name="Rozas J."/>
            <person name="Rubenfield M.J."/>
            <person name="Ruiz A."/>
            <person name="Russo S."/>
            <person name="Salzberg S.L."/>
            <person name="Sanchez-Gracia A."/>
            <person name="Saranga D.J."/>
            <person name="Sato H."/>
            <person name="Schaeffer S.W."/>
            <person name="Schatz M.C."/>
            <person name="Schlenke T."/>
            <person name="Schwartz R."/>
            <person name="Segarra C."/>
            <person name="Singh R.S."/>
            <person name="Sirot L."/>
            <person name="Sirota M."/>
            <person name="Sisneros N.B."/>
            <person name="Smith C.D."/>
            <person name="Smith T.F."/>
            <person name="Spieth J."/>
            <person name="Stage D.E."/>
            <person name="Stark A."/>
            <person name="Stephan W."/>
            <person name="Strausberg R.L."/>
            <person name="Strempel S."/>
            <person name="Sturgill D."/>
            <person name="Sutton G."/>
            <person name="Sutton G.G."/>
            <person name="Tao W."/>
            <person name="Teichmann S."/>
            <person name="Tobari Y.N."/>
            <person name="Tomimura Y."/>
            <person name="Tsolas J.M."/>
            <person name="Valente V.L."/>
            <person name="Venter E."/>
            <person name="Venter J.C."/>
            <person name="Vicario S."/>
            <person name="Vieira F.G."/>
            <person name="Vilella A.J."/>
            <person name="Villasante A."/>
            <person name="Walenz B."/>
            <person name="Wang J."/>
            <person name="Wasserman M."/>
            <person name="Watts T."/>
            <person name="Wilson D."/>
            <person name="Wilson R.K."/>
            <person name="Wing R.A."/>
            <person name="Wolfner M.F."/>
            <person name="Wong A."/>
            <person name="Wong G.K."/>
            <person name="Wu C.I."/>
            <person name="Wu G."/>
            <person name="Yamamoto D."/>
            <person name="Yang H.P."/>
            <person name="Yang S.P."/>
            <person name="Yorke J.A."/>
            <person name="Yoshida K."/>
            <person name="Zdobnov E."/>
            <person name="Zhang P."/>
            <person name="Zhang Y."/>
            <person name="Zimin A.V."/>
            <person name="Baldwin J."/>
            <person name="Abdouelleil A."/>
            <person name="Abdulkadir J."/>
            <person name="Abebe A."/>
            <person name="Abera B."/>
            <person name="Abreu J."/>
            <person name="Acer S.C."/>
            <person name="Aftuck L."/>
            <person name="Alexander A."/>
            <person name="An P."/>
            <person name="Anderson E."/>
            <person name="Anderson S."/>
            <person name="Arachi H."/>
            <person name="Azer M."/>
            <person name="Bachantsang P."/>
            <person name="Barry A."/>
            <person name="Bayul T."/>
            <person name="Berlin A."/>
            <person name="Bessette D."/>
            <person name="Bloom T."/>
            <person name="Blye J."/>
            <person name="Boguslavskiy L."/>
            <person name="Bonnet C."/>
            <person name="Boukhgalter B."/>
            <person name="Bourzgui I."/>
            <person name="Brown A."/>
            <person name="Cahill P."/>
            <person name="Channer S."/>
            <person name="Cheshatsang Y."/>
            <person name="Chuda L."/>
            <person name="Citroen M."/>
            <person name="Collymore A."/>
            <person name="Cooke P."/>
            <person name="Costello M."/>
            <person name="D'Aco K."/>
            <person name="Daza R."/>
            <person name="De Haan G."/>
            <person name="DeGray S."/>
            <person name="DeMaso C."/>
            <person name="Dhargay N."/>
            <person name="Dooley K."/>
            <person name="Dooley E."/>
            <person name="Doricent M."/>
            <person name="Dorje P."/>
            <person name="Dorjee K."/>
            <person name="Dupes A."/>
            <person name="Elong R."/>
            <person name="Falk J."/>
            <person name="Farina A."/>
            <person name="Faro S."/>
            <person name="Ferguson D."/>
            <person name="Fisher S."/>
            <person name="Foley C.D."/>
            <person name="Franke A."/>
            <person name="Friedrich D."/>
            <person name="Gadbois L."/>
            <person name="Gearin G."/>
            <person name="Gearin C.R."/>
            <person name="Giannoukos G."/>
            <person name="Goode T."/>
            <person name="Graham J."/>
            <person name="Grandbois E."/>
            <person name="Grewal S."/>
            <person name="Gyaltsen K."/>
            <person name="Hafez N."/>
            <person name="Hagos B."/>
            <person name="Hall J."/>
            <person name="Henson C."/>
            <person name="Hollinger A."/>
            <person name="Honan T."/>
            <person name="Huard M.D."/>
            <person name="Hughes L."/>
            <person name="Hurhula B."/>
            <person name="Husby M.E."/>
            <person name="Kamat A."/>
            <person name="Kanga B."/>
            <person name="Kashin S."/>
            <person name="Khazanovich D."/>
            <person name="Kisner P."/>
            <person name="Lance K."/>
            <person name="Lara M."/>
            <person name="Lee W."/>
            <person name="Lennon N."/>
            <person name="Letendre F."/>
            <person name="LeVine R."/>
            <person name="Lipovsky A."/>
            <person name="Liu X."/>
            <person name="Liu J."/>
            <person name="Liu S."/>
            <person name="Lokyitsang T."/>
            <person name="Lokyitsang Y."/>
            <person name="Lubonja R."/>
            <person name="Lui A."/>
            <person name="MacDonald P."/>
            <person name="Magnisalis V."/>
            <person name="Maru K."/>
            <person name="Matthews C."/>
            <person name="McCusker W."/>
            <person name="McDonough S."/>
            <person name="Mehta T."/>
            <person name="Meldrim J."/>
            <person name="Meneus L."/>
            <person name="Mihai O."/>
            <person name="Mihalev A."/>
            <person name="Mihova T."/>
            <person name="Mittelman R."/>
            <person name="Mlenga V."/>
            <person name="Montmayeur A."/>
            <person name="Mulrain L."/>
            <person name="Navidi A."/>
            <person name="Naylor J."/>
            <person name="Negash T."/>
            <person name="Nguyen T."/>
            <person name="Nguyen N."/>
            <person name="Nicol R."/>
            <person name="Norbu C."/>
            <person name="Norbu N."/>
            <person name="Novod N."/>
            <person name="O'Neill B."/>
            <person name="Osman S."/>
            <person name="Markiewicz E."/>
            <person name="Oyono O.L."/>
            <person name="Patti C."/>
            <person name="Phunkhang P."/>
            <person name="Pierre F."/>
            <person name="Priest M."/>
            <person name="Raghuraman S."/>
            <person name="Rege F."/>
            <person name="Reyes R."/>
            <person name="Rise C."/>
            <person name="Rogov P."/>
            <person name="Ross K."/>
            <person name="Ryan E."/>
            <person name="Settipalli S."/>
            <person name="Shea T."/>
            <person name="Sherpa N."/>
            <person name="Shi L."/>
            <person name="Shih D."/>
            <person name="Sparrow T."/>
            <person name="Spaulding J."/>
            <person name="Stalker J."/>
            <person name="Stange-Thomann N."/>
            <person name="Stavropoulos S."/>
            <person name="Stone C."/>
            <person name="Strader C."/>
            <person name="Tesfaye S."/>
            <person name="Thomson T."/>
            <person name="Thoulutsang Y."/>
            <person name="Thoulutsang D."/>
            <person name="Topham K."/>
            <person name="Topping I."/>
            <person name="Tsamla T."/>
            <person name="Vassiliev H."/>
            <person name="Vo A."/>
            <person name="Wangchuk T."/>
            <person name="Wangdi T."/>
            <person name="Weiand M."/>
            <person name="Wilkinson J."/>
            <person name="Wilson A."/>
            <person name="Yadav S."/>
            <person name="Young G."/>
            <person name="Yu Q."/>
            <person name="Zembek L."/>
            <person name="Zhong D."/>
            <person name="Zimmer A."/>
            <person name="Zwirko Z."/>
            <person name="Jaffe D.B."/>
            <person name="Alvarez P."/>
            <person name="Brockman W."/>
            <person name="Butler J."/>
            <person name="Chin C."/>
            <person name="Gnerre S."/>
            <person name="Grabherr M."/>
            <person name="Kleber M."/>
            <person name="Mauceli E."/>
            <person name="MacCallum I."/>
        </authorList>
    </citation>
    <scope>NUCLEOTIDE SEQUENCE [LARGE SCALE GENOMIC DNA]</scope>
    <source>
        <strain evidence="10">Rob3c / Tucson 14021-0248.25</strain>
    </source>
</reference>
<accession>B4I9D6</accession>
<dbReference type="InterPro" id="IPR028002">
    <property type="entry name" value="Myb_DNA-bind_5"/>
</dbReference>
<feature type="compositionally biased region" description="Basic residues" evidence="7">
    <location>
        <begin position="1"/>
        <end position="37"/>
    </location>
</feature>
<keyword evidence="3" id="KW-0805">Transcription regulation</keyword>
<evidence type="ECO:0000256" key="2">
    <source>
        <dbReference type="ARBA" id="ARBA00016807"/>
    </source>
</evidence>
<feature type="region of interest" description="Disordered" evidence="7">
    <location>
        <begin position="1"/>
        <end position="46"/>
    </location>
</feature>
<proteinExistence type="predicted"/>
<organism evidence="10">
    <name type="scientific">Drosophila sechellia</name>
    <name type="common">Fruit fly</name>
    <dbReference type="NCBI Taxonomy" id="7238"/>
    <lineage>
        <taxon>Eukaryota</taxon>
        <taxon>Metazoa</taxon>
        <taxon>Ecdysozoa</taxon>
        <taxon>Arthropoda</taxon>
        <taxon>Hexapoda</taxon>
        <taxon>Insecta</taxon>
        <taxon>Pterygota</taxon>
        <taxon>Neoptera</taxon>
        <taxon>Endopterygota</taxon>
        <taxon>Diptera</taxon>
        <taxon>Brachycera</taxon>
        <taxon>Muscomorpha</taxon>
        <taxon>Ephydroidea</taxon>
        <taxon>Drosophilidae</taxon>
        <taxon>Drosophila</taxon>
        <taxon>Sophophora</taxon>
    </lineage>
</organism>
<dbReference type="Proteomes" id="UP000001292">
    <property type="component" value="Unassembled WGS sequence"/>
</dbReference>
<protein>
    <recommendedName>
        <fullName evidence="2">Regulatory protein zeste</fullName>
    </recommendedName>
</protein>
<evidence type="ECO:0000256" key="1">
    <source>
        <dbReference type="ARBA" id="ARBA00011764"/>
    </source>
</evidence>
<evidence type="ECO:0000313" key="9">
    <source>
        <dbReference type="EMBL" id="EDW43817.1"/>
    </source>
</evidence>
<evidence type="ECO:0000259" key="8">
    <source>
        <dbReference type="Pfam" id="PF13873"/>
    </source>
</evidence>